<dbReference type="RefSeq" id="WP_151865801.1">
    <property type="nucleotide sequence ID" value="NZ_WBZB01000024.1"/>
</dbReference>
<reference evidence="2 3" key="1">
    <citation type="submission" date="2019-10" db="EMBL/GenBank/DDBJ databases">
        <title>Alkaliphilus serpentinus sp. nov. and Alkaliphilus pronyensis sp. nov., two novel anaerobic alkaliphilic species isolated from the serpentinized-hosted hydrothermal field of the Prony Bay (New Caledonia).</title>
        <authorList>
            <person name="Postec A."/>
        </authorList>
    </citation>
    <scope>NUCLEOTIDE SEQUENCE [LARGE SCALE GENOMIC DNA]</scope>
    <source>
        <strain evidence="2 3">LacT</strain>
    </source>
</reference>
<dbReference type="InterPro" id="IPR004013">
    <property type="entry name" value="PHP_dom"/>
</dbReference>
<dbReference type="Gene3D" id="3.20.20.140">
    <property type="entry name" value="Metal-dependent hydrolases"/>
    <property type="match status" value="1"/>
</dbReference>
<dbReference type="Proteomes" id="UP000465601">
    <property type="component" value="Unassembled WGS sequence"/>
</dbReference>
<dbReference type="PANTHER" id="PTHR36928">
    <property type="entry name" value="PHOSPHATASE YCDX-RELATED"/>
    <property type="match status" value="1"/>
</dbReference>
<evidence type="ECO:0000313" key="2">
    <source>
        <dbReference type="EMBL" id="KAB3529993.1"/>
    </source>
</evidence>
<evidence type="ECO:0000259" key="1">
    <source>
        <dbReference type="SMART" id="SM00481"/>
    </source>
</evidence>
<dbReference type="InterPro" id="IPR050243">
    <property type="entry name" value="PHP_phosphatase"/>
</dbReference>
<sequence length="242" mass="27098">MRFIMDVHCHTIASGHAFSTVMELANYAKSINYQLLAITDHGPAMPGAPKPLYFKNLKAIPEEINGVRILRGVEVNILDYDGGLDLSEDILKEMDFVIASFHRPCIAPSSILENTKVLRKLMEKPYISMIGHPGNPLFEVDIKSLINGAKETGTLIEINNSSLKPNSFRLGSYDRCYRILEESLKEKIMVAFGSDAHIAMEIGNFTFAEGMLKELKAYDDLIVNTSVEKLFEVLRRKGNFKG</sequence>
<gene>
    <name evidence="2" type="ORF">F8153_07805</name>
</gene>
<dbReference type="GO" id="GO:0005829">
    <property type="term" value="C:cytosol"/>
    <property type="evidence" value="ECO:0007669"/>
    <property type="project" value="TreeGrafter"/>
</dbReference>
<dbReference type="CDD" id="cd07437">
    <property type="entry name" value="PHP_HisPPase_Ycdx_like"/>
    <property type="match status" value="1"/>
</dbReference>
<feature type="domain" description="Polymerase/histidinol phosphatase N-terminal" evidence="1">
    <location>
        <begin position="5"/>
        <end position="79"/>
    </location>
</feature>
<dbReference type="GO" id="GO:0008270">
    <property type="term" value="F:zinc ion binding"/>
    <property type="evidence" value="ECO:0007669"/>
    <property type="project" value="TreeGrafter"/>
</dbReference>
<dbReference type="NCBIfam" id="NF006702">
    <property type="entry name" value="PRK09248.1"/>
    <property type="match status" value="1"/>
</dbReference>
<organism evidence="2 3">
    <name type="scientific">Alkaliphilus serpentinus</name>
    <dbReference type="NCBI Taxonomy" id="1482731"/>
    <lineage>
        <taxon>Bacteria</taxon>
        <taxon>Bacillati</taxon>
        <taxon>Bacillota</taxon>
        <taxon>Clostridia</taxon>
        <taxon>Peptostreptococcales</taxon>
        <taxon>Natronincolaceae</taxon>
        <taxon>Alkaliphilus</taxon>
    </lineage>
</organism>
<dbReference type="PANTHER" id="PTHR36928:SF1">
    <property type="entry name" value="PHOSPHATASE YCDX-RELATED"/>
    <property type="match status" value="1"/>
</dbReference>
<evidence type="ECO:0000313" key="3">
    <source>
        <dbReference type="Proteomes" id="UP000465601"/>
    </source>
</evidence>
<dbReference type="InterPro" id="IPR003141">
    <property type="entry name" value="Pol/His_phosphatase_N"/>
</dbReference>
<dbReference type="Pfam" id="PF02811">
    <property type="entry name" value="PHP"/>
    <property type="match status" value="1"/>
</dbReference>
<dbReference type="GO" id="GO:0042578">
    <property type="term" value="F:phosphoric ester hydrolase activity"/>
    <property type="evidence" value="ECO:0007669"/>
    <property type="project" value="TreeGrafter"/>
</dbReference>
<protein>
    <submittedName>
        <fullName evidence="2">Phosphatase</fullName>
    </submittedName>
</protein>
<dbReference type="OrthoDB" id="9808747at2"/>
<dbReference type="SMART" id="SM00481">
    <property type="entry name" value="POLIIIAc"/>
    <property type="match status" value="1"/>
</dbReference>
<comment type="caution">
    <text evidence="2">The sequence shown here is derived from an EMBL/GenBank/DDBJ whole genome shotgun (WGS) entry which is preliminary data.</text>
</comment>
<proteinExistence type="predicted"/>
<accession>A0A833HNU1</accession>
<dbReference type="SUPFAM" id="SSF89550">
    <property type="entry name" value="PHP domain-like"/>
    <property type="match status" value="1"/>
</dbReference>
<dbReference type="AlphaFoldDB" id="A0A833HNU1"/>
<name>A0A833HNU1_9FIRM</name>
<dbReference type="EMBL" id="WBZB01000024">
    <property type="protein sequence ID" value="KAB3529993.1"/>
    <property type="molecule type" value="Genomic_DNA"/>
</dbReference>
<dbReference type="InterPro" id="IPR016195">
    <property type="entry name" value="Pol/histidinol_Pase-like"/>
</dbReference>
<keyword evidence="3" id="KW-1185">Reference proteome</keyword>